<evidence type="ECO:0000259" key="6">
    <source>
        <dbReference type="Pfam" id="PF23276"/>
    </source>
</evidence>
<evidence type="ECO:0000256" key="3">
    <source>
        <dbReference type="ARBA" id="ARBA00044493"/>
    </source>
</evidence>
<sequence length="618" mass="68429">MPPRPFVNDALWRCLCPGFPSNATAAQLARSSAPTTLRRAAPKHNTPRPQCQSRAYSVTANTVTQSTFFAQPSVPARTPRSHWTGTRQVESTKRSLTQLGTHELYEDLRIEGAKGNFDEVMRICRVLVQDRDQKPDSHMYAAILHSFASVTEGTAGKVRKVLEEMGFWSNRSDMNAGEKVDLDIRGCENVLEALAVHPDYLLRAEVLEYMRGKWLALSPRAQGFVVAGLLRERSFEQALEMLEGMAGKTRVDDWVWSEAIWSLLEFGEVEEAFYVVGLKENTMEEKAGGGASGVKLSNALWGTLLDAAANKHLHDAVRTVWDSQVQPGYLKPATGTCIAALSVASRKGDVQLATDVFRILTERGTIFTTHHYELLIATYLKADALSDALSVILIMTDANLKIDAGTCHPLFWYLRRAPPVPTTVIDEHGTEQEEQSPMYLHAFSLLQDFEAQGRKVPTAAINCCIQAAVALKSLPHALEIYKALHTVSPAGPNTETFNTLFRACADAGRKDLAMFLAEEMISLNLRPDRITYDRLMLVCERSGDLDDQFNYFEEMRAMGLRPRKGTYEGLIKALCEANDDRAVGVLKDAKESGEVTSAAVERLVRATFEDVQIGAVAT</sequence>
<feature type="repeat" description="PPR" evidence="5">
    <location>
        <begin position="493"/>
        <end position="527"/>
    </location>
</feature>
<comment type="subunit">
    <text evidence="4">Binds to mitochondrial small subunit 15S rRNA.</text>
</comment>
<dbReference type="Proteomes" id="UP000801428">
    <property type="component" value="Unassembled WGS sequence"/>
</dbReference>
<evidence type="ECO:0000313" key="7">
    <source>
        <dbReference type="EMBL" id="KAF2998839.1"/>
    </source>
</evidence>
<dbReference type="EMBL" id="SWKU01000018">
    <property type="protein sequence ID" value="KAF2998839.1"/>
    <property type="molecule type" value="Genomic_DNA"/>
</dbReference>
<dbReference type="PANTHER" id="PTHR47936">
    <property type="entry name" value="PPR_LONG DOMAIN-CONTAINING PROTEIN"/>
    <property type="match status" value="1"/>
</dbReference>
<accession>A0A9P4W8H8</accession>
<comment type="function">
    <text evidence="3">Regulates mitochondrial small subunit maturation by controlling 15S rRNA 5'-end processing. Localizes to the 5' precursor of the 15S rRNA in a position that is subsequently occupied by mS47 in the mature yeast mtSSU. Uses structure and sequence-specific RNA recognition, binding to a single-stranded region of the precursor and specifically recognizing bases -6 to -1. The exchange of Ccm1 for mS47 is coupled to the irreversible removal of precursor rRNA that is accompanied by conformational changes of the mitoribosomal proteins uS5m and mS26. These conformational changes signal completion of 5'-end rRNA processing through protection of the mature 5'-end of the 15S rRNA and stabilization of mS47. The removal of the 5' precursor together with the dissociation of Ccm1 may be catalyzed by the 5'-3' exoribonuclease Pet127. Involved in the specific removal of group I introns in mitochondrial encoded transcripts.</text>
</comment>
<dbReference type="OrthoDB" id="747253at2759"/>
<evidence type="ECO:0000256" key="1">
    <source>
        <dbReference type="ARBA" id="ARBA00006192"/>
    </source>
</evidence>
<keyword evidence="2" id="KW-0677">Repeat</keyword>
<comment type="similarity">
    <text evidence="1">Belongs to the CCM1 family.</text>
</comment>
<evidence type="ECO:0000313" key="8">
    <source>
        <dbReference type="Proteomes" id="UP000801428"/>
    </source>
</evidence>
<gene>
    <name evidence="7" type="ORF">E8E13_002833</name>
</gene>
<evidence type="ECO:0000256" key="5">
    <source>
        <dbReference type="PROSITE-ProRule" id="PRU00708"/>
    </source>
</evidence>
<dbReference type="PROSITE" id="PS51375">
    <property type="entry name" value="PPR"/>
    <property type="match status" value="2"/>
</dbReference>
<evidence type="ECO:0000256" key="4">
    <source>
        <dbReference type="ARBA" id="ARBA00044511"/>
    </source>
</evidence>
<evidence type="ECO:0000256" key="2">
    <source>
        <dbReference type="ARBA" id="ARBA00022737"/>
    </source>
</evidence>
<dbReference type="PANTHER" id="PTHR47936:SF1">
    <property type="entry name" value="PENTATRICOPEPTIDE REPEAT-CONTAINING PROTEIN GUN1, CHLOROPLASTIC"/>
    <property type="match status" value="1"/>
</dbReference>
<dbReference type="AlphaFoldDB" id="A0A9P4W8H8"/>
<protein>
    <recommendedName>
        <fullName evidence="6">Pentatricopeptide repeat-containing protein-mitochondrial domain-containing protein</fullName>
    </recommendedName>
</protein>
<reference evidence="7" key="1">
    <citation type="submission" date="2019-04" db="EMBL/GenBank/DDBJ databases">
        <title>Sequencing of skin fungus with MAO and IRED activity.</title>
        <authorList>
            <person name="Marsaioli A.J."/>
            <person name="Bonatto J.M.C."/>
            <person name="Reis Junior O."/>
        </authorList>
    </citation>
    <scope>NUCLEOTIDE SEQUENCE</scope>
    <source>
        <strain evidence="7">30M1</strain>
    </source>
</reference>
<feature type="domain" description="Pentatricopeptide repeat-containing protein-mitochondrial" evidence="6">
    <location>
        <begin position="335"/>
        <end position="483"/>
    </location>
</feature>
<comment type="caution">
    <text evidence="7">The sequence shown here is derived from an EMBL/GenBank/DDBJ whole genome shotgun (WGS) entry which is preliminary data.</text>
</comment>
<dbReference type="InterPro" id="IPR002885">
    <property type="entry name" value="PPR_rpt"/>
</dbReference>
<name>A0A9P4W8H8_CURKU</name>
<keyword evidence="8" id="KW-1185">Reference proteome</keyword>
<dbReference type="Pfam" id="PF23276">
    <property type="entry name" value="TPR_24"/>
    <property type="match status" value="1"/>
</dbReference>
<feature type="repeat" description="PPR" evidence="5">
    <location>
        <begin position="528"/>
        <end position="562"/>
    </location>
</feature>
<proteinExistence type="inferred from homology"/>
<organism evidence="7 8">
    <name type="scientific">Curvularia kusanoi</name>
    <name type="common">Cochliobolus kusanoi</name>
    <dbReference type="NCBI Taxonomy" id="90978"/>
    <lineage>
        <taxon>Eukaryota</taxon>
        <taxon>Fungi</taxon>
        <taxon>Dikarya</taxon>
        <taxon>Ascomycota</taxon>
        <taxon>Pezizomycotina</taxon>
        <taxon>Dothideomycetes</taxon>
        <taxon>Pleosporomycetidae</taxon>
        <taxon>Pleosporales</taxon>
        <taxon>Pleosporineae</taxon>
        <taxon>Pleosporaceae</taxon>
        <taxon>Curvularia</taxon>
    </lineage>
</organism>
<dbReference type="Pfam" id="PF13812">
    <property type="entry name" value="PPR_3"/>
    <property type="match status" value="1"/>
</dbReference>
<dbReference type="InterPro" id="IPR057027">
    <property type="entry name" value="TPR_mt"/>
</dbReference>
<dbReference type="Gene3D" id="1.25.40.10">
    <property type="entry name" value="Tetratricopeptide repeat domain"/>
    <property type="match status" value="3"/>
</dbReference>
<dbReference type="InterPro" id="IPR011990">
    <property type="entry name" value="TPR-like_helical_dom_sf"/>
</dbReference>